<keyword evidence="3" id="KW-0274">FAD</keyword>
<feature type="region of interest" description="Disordered" evidence="4">
    <location>
        <begin position="468"/>
        <end position="492"/>
    </location>
</feature>
<dbReference type="OrthoDB" id="8670884at2"/>
<dbReference type="PANTHER" id="PTHR43004">
    <property type="entry name" value="TRK SYSTEM POTASSIUM UPTAKE PROTEIN"/>
    <property type="match status" value="1"/>
</dbReference>
<dbReference type="RefSeq" id="WP_071657591.1">
    <property type="nucleotide sequence ID" value="NZ_MLCF01000092.1"/>
</dbReference>
<dbReference type="AlphaFoldDB" id="A0A1J7BSM9"/>
<gene>
    <name evidence="6" type="ORF">BIV57_16210</name>
</gene>
<evidence type="ECO:0000313" key="6">
    <source>
        <dbReference type="EMBL" id="OIV36465.1"/>
    </source>
</evidence>
<comment type="cofactor">
    <cofactor evidence="1">
        <name>FAD</name>
        <dbReference type="ChEBI" id="CHEBI:57692"/>
    </cofactor>
</comment>
<dbReference type="PRINTS" id="PR00420">
    <property type="entry name" value="RNGMNOXGNASE"/>
</dbReference>
<dbReference type="PANTHER" id="PTHR43004:SF19">
    <property type="entry name" value="BINDING MONOOXYGENASE, PUTATIVE (JCVI)-RELATED"/>
    <property type="match status" value="1"/>
</dbReference>
<evidence type="ECO:0000313" key="7">
    <source>
        <dbReference type="Proteomes" id="UP000243342"/>
    </source>
</evidence>
<evidence type="ECO:0000256" key="1">
    <source>
        <dbReference type="ARBA" id="ARBA00001974"/>
    </source>
</evidence>
<keyword evidence="2" id="KW-0285">Flavoprotein</keyword>
<dbReference type="GO" id="GO:0016709">
    <property type="term" value="F:oxidoreductase activity, acting on paired donors, with incorporation or reduction of molecular oxygen, NAD(P)H as one donor, and incorporation of one atom of oxygen"/>
    <property type="evidence" value="ECO:0007669"/>
    <property type="project" value="UniProtKB-ARBA"/>
</dbReference>
<dbReference type="EMBL" id="MLCF01000092">
    <property type="protein sequence ID" value="OIV36465.1"/>
    <property type="molecule type" value="Genomic_DNA"/>
</dbReference>
<evidence type="ECO:0000256" key="3">
    <source>
        <dbReference type="ARBA" id="ARBA00022827"/>
    </source>
</evidence>
<evidence type="ECO:0000259" key="5">
    <source>
        <dbReference type="Pfam" id="PF01494"/>
    </source>
</evidence>
<name>A0A1J7BSM9_9ACTN</name>
<sequence>MDPVIVVGAGPTGLSLALALARLDVPVTLLERTPEPPAADDARTAVLHHDTLAFLSRIGYRRVLADGTAVLTYRLLRRRQELAREHLPSGDAGLPVPTGPQHPGAADQPPPPRDRRGRGRERSDPADRTPPPGTFPAALHISRNRLVRGLLDALGPVHGAGLTTGVTVDAIEQDRDQVRVHTTGPGGGTWWTGSHVVGCDGARSAVRKLLGIRFPGRTAVDRRLSAIVAAPLPFPDEARIHRDPPRVSLPGGRGARAAEPSRELTALPLPDGRWRIDWTLPARRPGAPSGARVPAPAGAHAPEELVARMRAALALWCDGQVPPYEPLQHAEYTAHQRLARRFRRGRGFLAGDAAHLLGAIGMQSLEEGLRDAANLSWKLALVRDGSAGPGLLDSYEAERRGAVGNRLRGADQVLPLLRPSGSWNATRRAVLSGSTSRHLPLLGSGILGTGRLGAAPVYGDSPLAVPTARSLRRGAPPRPGSTDTPDGAPVEDVPVIGADGRRGRLSERLGRGFILLLVAPGTGVWASEHWLGAGLMPKLGEALRALPVPGELLVADAYPGAAAHTVLLIRPDGHLVQSMAGCRPAELLAYADTARGGPAELRDAGDGAASGSGSGPADVRDGDGEGAVLG</sequence>
<reference evidence="6 7" key="1">
    <citation type="submission" date="2016-10" db="EMBL/GenBank/DDBJ databases">
        <title>Genome sequence of Streptomyces gilvigriseus MUSC 26.</title>
        <authorList>
            <person name="Lee L.-H."/>
            <person name="Ser H.-L."/>
        </authorList>
    </citation>
    <scope>NUCLEOTIDE SEQUENCE [LARGE SCALE GENOMIC DNA]</scope>
    <source>
        <strain evidence="6 7">MUSC 26</strain>
    </source>
</reference>
<feature type="domain" description="FAD-binding" evidence="5">
    <location>
        <begin position="3"/>
        <end position="402"/>
    </location>
</feature>
<feature type="region of interest" description="Disordered" evidence="4">
    <location>
        <begin position="86"/>
        <end position="139"/>
    </location>
</feature>
<comment type="caution">
    <text evidence="6">The sequence shown here is derived from an EMBL/GenBank/DDBJ whole genome shotgun (WGS) entry which is preliminary data.</text>
</comment>
<dbReference type="Proteomes" id="UP000243342">
    <property type="component" value="Unassembled WGS sequence"/>
</dbReference>
<dbReference type="Pfam" id="PF01494">
    <property type="entry name" value="FAD_binding_3"/>
    <property type="match status" value="1"/>
</dbReference>
<keyword evidence="7" id="KW-1185">Reference proteome</keyword>
<accession>A0A1J7BSM9</accession>
<dbReference type="InterPro" id="IPR036188">
    <property type="entry name" value="FAD/NAD-bd_sf"/>
</dbReference>
<evidence type="ECO:0000256" key="2">
    <source>
        <dbReference type="ARBA" id="ARBA00022630"/>
    </source>
</evidence>
<proteinExistence type="predicted"/>
<dbReference type="Gene3D" id="3.50.50.60">
    <property type="entry name" value="FAD/NAD(P)-binding domain"/>
    <property type="match status" value="1"/>
</dbReference>
<organism evidence="6 7">
    <name type="scientific">Mangrovactinospora gilvigrisea</name>
    <dbReference type="NCBI Taxonomy" id="1428644"/>
    <lineage>
        <taxon>Bacteria</taxon>
        <taxon>Bacillati</taxon>
        <taxon>Actinomycetota</taxon>
        <taxon>Actinomycetes</taxon>
        <taxon>Kitasatosporales</taxon>
        <taxon>Streptomycetaceae</taxon>
        <taxon>Mangrovactinospora</taxon>
    </lineage>
</organism>
<feature type="region of interest" description="Disordered" evidence="4">
    <location>
        <begin position="239"/>
        <end position="260"/>
    </location>
</feature>
<dbReference type="STRING" id="1428644.BIV57_16210"/>
<dbReference type="GO" id="GO:0071949">
    <property type="term" value="F:FAD binding"/>
    <property type="evidence" value="ECO:0007669"/>
    <property type="project" value="InterPro"/>
</dbReference>
<dbReference type="InterPro" id="IPR050641">
    <property type="entry name" value="RIFMO-like"/>
</dbReference>
<evidence type="ECO:0000256" key="4">
    <source>
        <dbReference type="SAM" id="MobiDB-lite"/>
    </source>
</evidence>
<feature type="region of interest" description="Disordered" evidence="4">
    <location>
        <begin position="599"/>
        <end position="630"/>
    </location>
</feature>
<dbReference type="InterPro" id="IPR002938">
    <property type="entry name" value="FAD-bd"/>
</dbReference>
<dbReference type="SUPFAM" id="SSF51905">
    <property type="entry name" value="FAD/NAD(P)-binding domain"/>
    <property type="match status" value="1"/>
</dbReference>
<protein>
    <recommendedName>
        <fullName evidence="5">FAD-binding domain-containing protein</fullName>
    </recommendedName>
</protein>
<dbReference type="Gene3D" id="3.30.70.2450">
    <property type="match status" value="1"/>
</dbReference>
<dbReference type="Gene3D" id="3.40.30.120">
    <property type="match status" value="1"/>
</dbReference>